<keyword evidence="3" id="KW-0547">Nucleotide-binding</keyword>
<dbReference type="PROSITE" id="PS50893">
    <property type="entry name" value="ABC_TRANSPORTER_2"/>
    <property type="match status" value="1"/>
</dbReference>
<feature type="domain" description="ABC transporter" evidence="5">
    <location>
        <begin position="6"/>
        <end position="231"/>
    </location>
</feature>
<evidence type="ECO:0000256" key="1">
    <source>
        <dbReference type="ARBA" id="ARBA00005417"/>
    </source>
</evidence>
<accession>A0A6J6F890</accession>
<organism evidence="6">
    <name type="scientific">freshwater metagenome</name>
    <dbReference type="NCBI Taxonomy" id="449393"/>
    <lineage>
        <taxon>unclassified sequences</taxon>
        <taxon>metagenomes</taxon>
        <taxon>ecological metagenomes</taxon>
    </lineage>
</organism>
<dbReference type="EMBL" id="CAEZUB010000011">
    <property type="protein sequence ID" value="CAB4584497.1"/>
    <property type="molecule type" value="Genomic_DNA"/>
</dbReference>
<dbReference type="InterPro" id="IPR003593">
    <property type="entry name" value="AAA+_ATPase"/>
</dbReference>
<sequence length="302" mass="32377">MAELAISVSDLSKKYDSGLAVSHSNFQVPLGTICGFVGPNGAGKTTTIRMLLGLISPTGGSGEILGQSIKSPEKYLSQVGAMIEGSAFYPALSGAENLKVLATLGGFPLERVDQLLEQVGLAERGKSKYKTYSLGMKQRLGIAAALLPNPKLLILDEPTNGLDPEGIQEIRQLLRKLADDGTTVFVSSHLLSELEIISEYLVMLRKGEVVFAGAMQDLFDAQQPFMLVKTDNSNDLPKVISIAESAGHRAHIRDGVAHIEGPAEWAGVLNKLAFDAGILLTQLSPQLPNLEETFFEMTGDQK</sequence>
<dbReference type="Pfam" id="PF00005">
    <property type="entry name" value="ABC_tran"/>
    <property type="match status" value="1"/>
</dbReference>
<dbReference type="PANTHER" id="PTHR43335">
    <property type="entry name" value="ABC TRANSPORTER, ATP-BINDING PROTEIN"/>
    <property type="match status" value="1"/>
</dbReference>
<dbReference type="PANTHER" id="PTHR43335:SF4">
    <property type="entry name" value="ABC TRANSPORTER, ATP-BINDING PROTEIN"/>
    <property type="match status" value="1"/>
</dbReference>
<dbReference type="SUPFAM" id="SSF52540">
    <property type="entry name" value="P-loop containing nucleoside triphosphate hydrolases"/>
    <property type="match status" value="1"/>
</dbReference>
<dbReference type="InterPro" id="IPR003439">
    <property type="entry name" value="ABC_transporter-like_ATP-bd"/>
</dbReference>
<evidence type="ECO:0000313" key="6">
    <source>
        <dbReference type="EMBL" id="CAB4584497.1"/>
    </source>
</evidence>
<dbReference type="GO" id="GO:0016887">
    <property type="term" value="F:ATP hydrolysis activity"/>
    <property type="evidence" value="ECO:0007669"/>
    <property type="project" value="InterPro"/>
</dbReference>
<dbReference type="SMART" id="SM00382">
    <property type="entry name" value="AAA"/>
    <property type="match status" value="1"/>
</dbReference>
<dbReference type="GO" id="GO:0005524">
    <property type="term" value="F:ATP binding"/>
    <property type="evidence" value="ECO:0007669"/>
    <property type="project" value="UniProtKB-KW"/>
</dbReference>
<dbReference type="AlphaFoldDB" id="A0A6J6F890"/>
<dbReference type="PROSITE" id="PS00211">
    <property type="entry name" value="ABC_TRANSPORTER_1"/>
    <property type="match status" value="1"/>
</dbReference>
<reference evidence="6" key="1">
    <citation type="submission" date="2020-05" db="EMBL/GenBank/DDBJ databases">
        <authorList>
            <person name="Chiriac C."/>
            <person name="Salcher M."/>
            <person name="Ghai R."/>
            <person name="Kavagutti S V."/>
        </authorList>
    </citation>
    <scope>NUCLEOTIDE SEQUENCE</scope>
</reference>
<evidence type="ECO:0000256" key="4">
    <source>
        <dbReference type="ARBA" id="ARBA00022840"/>
    </source>
</evidence>
<dbReference type="Gene3D" id="3.40.50.300">
    <property type="entry name" value="P-loop containing nucleotide triphosphate hydrolases"/>
    <property type="match status" value="1"/>
</dbReference>
<comment type="similarity">
    <text evidence="1">Belongs to the ABC transporter superfamily.</text>
</comment>
<dbReference type="InterPro" id="IPR017871">
    <property type="entry name" value="ABC_transporter-like_CS"/>
</dbReference>
<keyword evidence="2" id="KW-0813">Transport</keyword>
<protein>
    <submittedName>
        <fullName evidence="6">Unannotated protein</fullName>
    </submittedName>
</protein>
<gene>
    <name evidence="6" type="ORF">UFOPK1775_00209</name>
</gene>
<name>A0A6J6F890_9ZZZZ</name>
<keyword evidence="4" id="KW-0067">ATP-binding</keyword>
<dbReference type="CDD" id="cd03268">
    <property type="entry name" value="ABC_BcrA_bacitracin_resist"/>
    <property type="match status" value="1"/>
</dbReference>
<evidence type="ECO:0000256" key="3">
    <source>
        <dbReference type="ARBA" id="ARBA00022741"/>
    </source>
</evidence>
<evidence type="ECO:0000259" key="5">
    <source>
        <dbReference type="PROSITE" id="PS50893"/>
    </source>
</evidence>
<evidence type="ECO:0000256" key="2">
    <source>
        <dbReference type="ARBA" id="ARBA00022448"/>
    </source>
</evidence>
<proteinExistence type="inferred from homology"/>
<dbReference type="InterPro" id="IPR027417">
    <property type="entry name" value="P-loop_NTPase"/>
</dbReference>